<dbReference type="KEGG" id="paca:ID47_00040"/>
<dbReference type="HOGENOM" id="CLU_046404_0_1_5"/>
<dbReference type="Proteomes" id="UP000028926">
    <property type="component" value="Chromosome"/>
</dbReference>
<protein>
    <recommendedName>
        <fullName evidence="7">Transposase</fullName>
    </recommendedName>
</protein>
<dbReference type="GO" id="GO:0006313">
    <property type="term" value="P:DNA transposition"/>
    <property type="evidence" value="ECO:0007669"/>
    <property type="project" value="InterPro"/>
</dbReference>
<dbReference type="NCBIfam" id="NF033564">
    <property type="entry name" value="transpos_ISAs1"/>
    <property type="match status" value="1"/>
</dbReference>
<name>A0A077AT13_9PROT</name>
<dbReference type="InterPro" id="IPR051698">
    <property type="entry name" value="Transposase_11-like"/>
</dbReference>
<keyword evidence="6" id="KW-1185">Reference proteome</keyword>
<evidence type="ECO:0000313" key="3">
    <source>
        <dbReference type="EMBL" id="AIK95491.1"/>
    </source>
</evidence>
<sequence length="365" mass="41618">MDIIRFIEEVEDPRDSWKIQHNLSSILFTTLCAVLSGAQTWDDVALFGQTKQAWLSKYISFDNGIPSAWTFRRIFTLLRPECLEILLRTHADQIMGAHNANHIAIDGKTLRSSKRKDLNCLHSLSAWCHEKGLVLAEKDVDKKSNEITAIPLLLNTLDLKGATVSIDAAGCQKTIASQIQEQKGDYVLALKKNHPKLYQTIEQYIADQGPSCDTKLHDGFDEGHGRLVRRRYFGYDISHLEQAKEWSGLKSVIAVETIFSHPNSSTHVTAQWRYYLSSHPANHQQLPDYIRNHWSVENKLHWVLDVHLKEDEDRKAERQSAKAFAILKRMSLNIIRSKDGHTKGSLRGKLKKASWDTAYLLSLLV</sequence>
<organism evidence="3 6">
    <name type="scientific">Candidatus Odyssella acanthamoebae</name>
    <dbReference type="NCBI Taxonomy" id="91604"/>
    <lineage>
        <taxon>Bacteria</taxon>
        <taxon>Pseudomonadati</taxon>
        <taxon>Pseudomonadota</taxon>
        <taxon>Alphaproteobacteria</taxon>
        <taxon>Holosporales</taxon>
        <taxon>Candidatus Paracaedibacteraceae</taxon>
        <taxon>Candidatus Odyssella</taxon>
    </lineage>
</organism>
<dbReference type="EMBL" id="CP008941">
    <property type="protein sequence ID" value="AIK95491.1"/>
    <property type="molecule type" value="Genomic_DNA"/>
</dbReference>
<evidence type="ECO:0000259" key="2">
    <source>
        <dbReference type="Pfam" id="PF13808"/>
    </source>
</evidence>
<evidence type="ECO:0000259" key="1">
    <source>
        <dbReference type="Pfam" id="PF01609"/>
    </source>
</evidence>
<dbReference type="PANTHER" id="PTHR30298">
    <property type="entry name" value="H REPEAT-ASSOCIATED PREDICTED TRANSPOSASE"/>
    <property type="match status" value="1"/>
</dbReference>
<evidence type="ECO:0000313" key="5">
    <source>
        <dbReference type="EMBL" id="AIK96293.1"/>
    </source>
</evidence>
<dbReference type="Pfam" id="PF13808">
    <property type="entry name" value="DDE_Tnp_1_assoc"/>
    <property type="match status" value="1"/>
</dbReference>
<feature type="domain" description="Transposase IS4-like" evidence="1">
    <location>
        <begin position="101"/>
        <end position="334"/>
    </location>
</feature>
<dbReference type="KEGG" id="paca:ID47_05390"/>
<dbReference type="PANTHER" id="PTHR30298:SF0">
    <property type="entry name" value="PROTEIN YBFL-RELATED"/>
    <property type="match status" value="1"/>
</dbReference>
<dbReference type="AlphaFoldDB" id="A0A077AT13"/>
<dbReference type="EMBL" id="CP008941">
    <property type="protein sequence ID" value="AIK95505.1"/>
    <property type="molecule type" value="Genomic_DNA"/>
</dbReference>
<dbReference type="RefSeq" id="WP_038462597.1">
    <property type="nucleotide sequence ID" value="NZ_CP008941.1"/>
</dbReference>
<evidence type="ECO:0000313" key="4">
    <source>
        <dbReference type="EMBL" id="AIK95505.1"/>
    </source>
</evidence>
<dbReference type="InterPro" id="IPR047647">
    <property type="entry name" value="ISAs1_transpos"/>
</dbReference>
<evidence type="ECO:0000313" key="6">
    <source>
        <dbReference type="Proteomes" id="UP000028926"/>
    </source>
</evidence>
<dbReference type="Pfam" id="PF01609">
    <property type="entry name" value="DDE_Tnp_1"/>
    <property type="match status" value="1"/>
</dbReference>
<gene>
    <name evidence="3" type="ORF">ID47_00040</name>
    <name evidence="4" type="ORF">ID47_00135</name>
    <name evidence="5" type="ORF">ID47_05390</name>
</gene>
<dbReference type="GO" id="GO:0003677">
    <property type="term" value="F:DNA binding"/>
    <property type="evidence" value="ECO:0007669"/>
    <property type="project" value="InterPro"/>
</dbReference>
<dbReference type="OrthoDB" id="8001376at2"/>
<dbReference type="InterPro" id="IPR002559">
    <property type="entry name" value="Transposase_11"/>
</dbReference>
<dbReference type="InterPro" id="IPR032806">
    <property type="entry name" value="YbfD_N"/>
</dbReference>
<dbReference type="GO" id="GO:0004803">
    <property type="term" value="F:transposase activity"/>
    <property type="evidence" value="ECO:0007669"/>
    <property type="project" value="InterPro"/>
</dbReference>
<dbReference type="eggNOG" id="COG5433">
    <property type="taxonomic scope" value="Bacteria"/>
</dbReference>
<accession>A0A077AT13</accession>
<evidence type="ECO:0008006" key="7">
    <source>
        <dbReference type="Google" id="ProtNLM"/>
    </source>
</evidence>
<proteinExistence type="predicted"/>
<dbReference type="KEGG" id="paca:ID47_00135"/>
<reference evidence="3 6" key="1">
    <citation type="submission" date="2014-07" db="EMBL/GenBank/DDBJ databases">
        <title>Comparative genomic insights into amoeba endosymbionts belonging to the families of Holosporaceae and Candidatus Midichloriaceae within Rickettsiales.</title>
        <authorList>
            <person name="Wang Z."/>
            <person name="Wu M."/>
        </authorList>
    </citation>
    <scope>NUCLEOTIDE SEQUENCE [LARGE SCALE GENOMIC DNA]</scope>
    <source>
        <strain evidence="3">PRA3</strain>
    </source>
</reference>
<feature type="domain" description="H repeat-associated protein N-terminal" evidence="2">
    <location>
        <begin position="6"/>
        <end position="89"/>
    </location>
</feature>
<dbReference type="EMBL" id="CP008941">
    <property type="protein sequence ID" value="AIK96293.1"/>
    <property type="molecule type" value="Genomic_DNA"/>
</dbReference>